<keyword evidence="3 6" id="KW-0812">Transmembrane</keyword>
<dbReference type="EMBL" id="UINC01001969">
    <property type="protein sequence ID" value="SUZ91365.1"/>
    <property type="molecule type" value="Genomic_DNA"/>
</dbReference>
<dbReference type="Pfam" id="PF13440">
    <property type="entry name" value="Polysacc_synt_3"/>
    <property type="match status" value="1"/>
</dbReference>
<dbReference type="PANTHER" id="PTHR30250">
    <property type="entry name" value="PST FAMILY PREDICTED COLANIC ACID TRANSPORTER"/>
    <property type="match status" value="1"/>
</dbReference>
<sequence length="422" mass="48203">MKNTYKYIFQNEFISNVLKLSTSTIFSGITVAITLPIITTIFSASDLGKYQLLISIITLFGVVASLKYEMAIVLPKDEIVAEKVFKLCFLVLLIFCLFLGIILFFAENSLLKIINAESIAEISWLIPFGVFFFGLFEIIKYGLLRKKMFSEFSLARLYQVLSSQSLMIIFGWIKPTILSLFSAFVTGLVFASALYIKKSIIIIKTKLTISIIKIAVRFKKFPLFNSPMVFANTLSNELPVFFLAKYYSTEILGYYMLANRLLIIPMTLIGTAINKVYFQKASETFNENKIKVLPLYIKTTERLIVLGLLPFIGIIVLSPSIIEIIFGKEWTDSGLIMQIMAIGIFFKFTTSPVGTTFTVINKQEIAFYLTLFSLFLRFGVMFYFHESLTSLLWAITLSTTIYYVIYHFFIYRLLSKISKDNT</sequence>
<accession>A0A381RHS7</accession>
<protein>
    <recommendedName>
        <fullName evidence="8">Polysaccharide biosynthesis protein C-terminal domain-containing protein</fullName>
    </recommendedName>
</protein>
<comment type="subcellular location">
    <subcellularLocation>
        <location evidence="1">Cell membrane</location>
        <topology evidence="1">Multi-pass membrane protein</topology>
    </subcellularLocation>
</comment>
<keyword evidence="4 6" id="KW-1133">Transmembrane helix</keyword>
<organism evidence="7">
    <name type="scientific">marine metagenome</name>
    <dbReference type="NCBI Taxonomy" id="408172"/>
    <lineage>
        <taxon>unclassified sequences</taxon>
        <taxon>metagenomes</taxon>
        <taxon>ecological metagenomes</taxon>
    </lineage>
</organism>
<evidence type="ECO:0008006" key="8">
    <source>
        <dbReference type="Google" id="ProtNLM"/>
    </source>
</evidence>
<feature type="transmembrane region" description="Helical" evidence="6">
    <location>
        <begin position="20"/>
        <end position="44"/>
    </location>
</feature>
<gene>
    <name evidence="7" type="ORF">METZ01_LOCUS44219</name>
</gene>
<feature type="transmembrane region" description="Helical" evidence="6">
    <location>
        <begin position="155"/>
        <end position="173"/>
    </location>
</feature>
<feature type="transmembrane region" description="Helical" evidence="6">
    <location>
        <begin position="122"/>
        <end position="143"/>
    </location>
</feature>
<feature type="transmembrane region" description="Helical" evidence="6">
    <location>
        <begin position="365"/>
        <end position="385"/>
    </location>
</feature>
<reference evidence="7" key="1">
    <citation type="submission" date="2018-05" db="EMBL/GenBank/DDBJ databases">
        <authorList>
            <person name="Lanie J.A."/>
            <person name="Ng W.-L."/>
            <person name="Kazmierczak K.M."/>
            <person name="Andrzejewski T.M."/>
            <person name="Davidsen T.M."/>
            <person name="Wayne K.J."/>
            <person name="Tettelin H."/>
            <person name="Glass J.I."/>
            <person name="Rusch D."/>
            <person name="Podicherti R."/>
            <person name="Tsui H.-C.T."/>
            <person name="Winkler M.E."/>
        </authorList>
    </citation>
    <scope>NUCLEOTIDE SEQUENCE</scope>
</reference>
<dbReference type="GO" id="GO:0005886">
    <property type="term" value="C:plasma membrane"/>
    <property type="evidence" value="ECO:0007669"/>
    <property type="project" value="UniProtKB-SubCell"/>
</dbReference>
<feature type="transmembrane region" description="Helical" evidence="6">
    <location>
        <begin position="179"/>
        <end position="196"/>
    </location>
</feature>
<evidence type="ECO:0000313" key="7">
    <source>
        <dbReference type="EMBL" id="SUZ91365.1"/>
    </source>
</evidence>
<keyword evidence="2" id="KW-1003">Cell membrane</keyword>
<evidence type="ECO:0000256" key="2">
    <source>
        <dbReference type="ARBA" id="ARBA00022475"/>
    </source>
</evidence>
<evidence type="ECO:0000256" key="4">
    <source>
        <dbReference type="ARBA" id="ARBA00022989"/>
    </source>
</evidence>
<feature type="transmembrane region" description="Helical" evidence="6">
    <location>
        <begin position="50"/>
        <end position="66"/>
    </location>
</feature>
<evidence type="ECO:0000256" key="3">
    <source>
        <dbReference type="ARBA" id="ARBA00022692"/>
    </source>
</evidence>
<dbReference type="InterPro" id="IPR050833">
    <property type="entry name" value="Poly_Biosynth_Transport"/>
</dbReference>
<keyword evidence="5 6" id="KW-0472">Membrane</keyword>
<evidence type="ECO:0000256" key="5">
    <source>
        <dbReference type="ARBA" id="ARBA00023136"/>
    </source>
</evidence>
<proteinExistence type="predicted"/>
<feature type="transmembrane region" description="Helical" evidence="6">
    <location>
        <begin position="87"/>
        <end position="106"/>
    </location>
</feature>
<evidence type="ECO:0000256" key="1">
    <source>
        <dbReference type="ARBA" id="ARBA00004651"/>
    </source>
</evidence>
<feature type="transmembrane region" description="Helical" evidence="6">
    <location>
        <begin position="303"/>
        <end position="322"/>
    </location>
</feature>
<feature type="transmembrane region" description="Helical" evidence="6">
    <location>
        <begin position="334"/>
        <end position="353"/>
    </location>
</feature>
<evidence type="ECO:0000256" key="6">
    <source>
        <dbReference type="SAM" id="Phobius"/>
    </source>
</evidence>
<dbReference type="PANTHER" id="PTHR30250:SF28">
    <property type="entry name" value="POLYSACCHARIDE BIOSYNTHESIS PROTEIN"/>
    <property type="match status" value="1"/>
</dbReference>
<dbReference type="AlphaFoldDB" id="A0A381RHS7"/>
<feature type="transmembrane region" description="Helical" evidence="6">
    <location>
        <begin position="391"/>
        <end position="414"/>
    </location>
</feature>
<name>A0A381RHS7_9ZZZZ</name>